<keyword evidence="3 9" id="KW-0812">Transmembrane</keyword>
<evidence type="ECO:0000256" key="8">
    <source>
        <dbReference type="SAM" id="MobiDB-lite"/>
    </source>
</evidence>
<evidence type="ECO:0000256" key="2">
    <source>
        <dbReference type="ARBA" id="ARBA00010297"/>
    </source>
</evidence>
<keyword evidence="5 9" id="KW-1133">Transmembrane helix</keyword>
<reference evidence="10" key="2">
    <citation type="submission" date="2025-09" db="UniProtKB">
        <authorList>
            <consortium name="Ensembl"/>
        </authorList>
    </citation>
    <scope>IDENTIFICATION</scope>
</reference>
<keyword evidence="4" id="KW-0732">Signal</keyword>
<keyword evidence="11" id="KW-1185">Reference proteome</keyword>
<evidence type="ECO:0000256" key="3">
    <source>
        <dbReference type="ARBA" id="ARBA00022692"/>
    </source>
</evidence>
<evidence type="ECO:0000256" key="4">
    <source>
        <dbReference type="ARBA" id="ARBA00022729"/>
    </source>
</evidence>
<evidence type="ECO:0000256" key="9">
    <source>
        <dbReference type="SAM" id="Phobius"/>
    </source>
</evidence>
<evidence type="ECO:0000256" key="6">
    <source>
        <dbReference type="ARBA" id="ARBA00023136"/>
    </source>
</evidence>
<evidence type="ECO:0000256" key="7">
    <source>
        <dbReference type="ARBA" id="ARBA00023180"/>
    </source>
</evidence>
<keyword evidence="7" id="KW-0325">Glycoprotein</keyword>
<feature type="transmembrane region" description="Helical" evidence="9">
    <location>
        <begin position="434"/>
        <end position="454"/>
    </location>
</feature>
<protein>
    <submittedName>
        <fullName evidence="10">Plexin domain containing 1</fullName>
    </submittedName>
</protein>
<evidence type="ECO:0000313" key="10">
    <source>
        <dbReference type="Ensembl" id="ENSCPIP00010006388.1"/>
    </source>
</evidence>
<dbReference type="Proteomes" id="UP000694543">
    <property type="component" value="Unplaced"/>
</dbReference>
<comment type="subcellular location">
    <subcellularLocation>
        <location evidence="1">Membrane</location>
        <topology evidence="1">Single-pass type I membrane protein</topology>
    </subcellularLocation>
</comment>
<dbReference type="AlphaFoldDB" id="A0A8C3L8D4"/>
<dbReference type="GO" id="GO:0016020">
    <property type="term" value="C:membrane"/>
    <property type="evidence" value="ECO:0007669"/>
    <property type="project" value="UniProtKB-SubCell"/>
</dbReference>
<dbReference type="InterPro" id="IPR002165">
    <property type="entry name" value="Plexin_repeat"/>
</dbReference>
<evidence type="ECO:0000313" key="11">
    <source>
        <dbReference type="Proteomes" id="UP000694543"/>
    </source>
</evidence>
<proteinExistence type="inferred from homology"/>
<dbReference type="InterPro" id="IPR031152">
    <property type="entry name" value="PLXDC"/>
</dbReference>
<evidence type="ECO:0000256" key="1">
    <source>
        <dbReference type="ARBA" id="ARBA00004479"/>
    </source>
</evidence>
<reference evidence="10" key="1">
    <citation type="submission" date="2025-08" db="UniProtKB">
        <authorList>
            <consortium name="Ensembl"/>
        </authorList>
    </citation>
    <scope>IDENTIFICATION</scope>
</reference>
<organism evidence="10 11">
    <name type="scientific">Chrysolophus pictus</name>
    <name type="common">Golden pheasant</name>
    <name type="synonym">Phasianus pictus</name>
    <dbReference type="NCBI Taxonomy" id="9089"/>
    <lineage>
        <taxon>Eukaryota</taxon>
        <taxon>Metazoa</taxon>
        <taxon>Chordata</taxon>
        <taxon>Craniata</taxon>
        <taxon>Vertebrata</taxon>
        <taxon>Euteleostomi</taxon>
        <taxon>Archelosauria</taxon>
        <taxon>Archosauria</taxon>
        <taxon>Dinosauria</taxon>
        <taxon>Saurischia</taxon>
        <taxon>Theropoda</taxon>
        <taxon>Coelurosauria</taxon>
        <taxon>Aves</taxon>
        <taxon>Neognathae</taxon>
        <taxon>Galloanserae</taxon>
        <taxon>Galliformes</taxon>
        <taxon>Phasianidae</taxon>
        <taxon>Phasianinae</taxon>
        <taxon>Chrysolophus</taxon>
    </lineage>
</organism>
<sequence length="507" mass="55992">MHWDTVLPAQPFPCLCFPSLSCLAPGLAVGNFWRLWCLYLLRFLRSLQPQLPAPGSKAAIPSQEGCICCAEVPHESHLPPASAALDSWFLHSSPTEDNHSYYVSRTYGPGAARRQGLWVDMAAADSSHVKVHGILSNTHRQASRIVLSFDFPFYGHLLRQVTIATGGFIFMGDVIHRMLTATQYIAPLMANFNPSYSRNSTVQYLDNGTVFVVQWDKVYLQGKEDVGSFTFQAALHSSGRIVFGYKEIPVPVLQISAAQHPVKAGLSDAFMVLNPSPEVPESRRRTIYEYHRVELDTSKITNMSAVEFTPLPTCLQHRSCELCVSSTLTFNCSWCHVLQRCSSGFDRHREEWLSYGCAQQADAKSCEDLAEDDHYSPPPDGSSSPLDEDIATPTASLFIDSLTTEDDTKLNQHAGVGSDLPSNAVGAPIHTGTIVGIVLAVLLIAAIILAGIYINSHPTSNAALFFIERRPHRWPAMKFRNHTNHATYSEVEAASHEKEGFVEAEQC</sequence>
<name>A0A8C3L8D4_CHRPC</name>
<dbReference type="Ensembl" id="ENSCPIT00010007530.1">
    <property type="protein sequence ID" value="ENSCPIP00010006388.1"/>
    <property type="gene ID" value="ENSCPIG00010004944.1"/>
</dbReference>
<accession>A0A8C3L8D4</accession>
<comment type="similarity">
    <text evidence="2">Belongs to the plexin family.</text>
</comment>
<dbReference type="PANTHER" id="PTHR13055">
    <property type="entry name" value="TUMOR ENDOTHELIAL MARKER 7 RELATED"/>
    <property type="match status" value="1"/>
</dbReference>
<dbReference type="Pfam" id="PF01437">
    <property type="entry name" value="PSI"/>
    <property type="match status" value="1"/>
</dbReference>
<feature type="region of interest" description="Disordered" evidence="8">
    <location>
        <begin position="368"/>
        <end position="389"/>
    </location>
</feature>
<evidence type="ECO:0000256" key="5">
    <source>
        <dbReference type="ARBA" id="ARBA00022989"/>
    </source>
</evidence>
<dbReference type="PANTHER" id="PTHR13055:SF10">
    <property type="entry name" value="PLEXIN DOMAIN-CONTAINING PROTEIN 1"/>
    <property type="match status" value="1"/>
</dbReference>
<keyword evidence="6 9" id="KW-0472">Membrane</keyword>